<evidence type="ECO:0000313" key="8">
    <source>
        <dbReference type="EMBL" id="EMD41511.1"/>
    </source>
</evidence>
<evidence type="ECO:0000256" key="4">
    <source>
        <dbReference type="ARBA" id="ARBA00022801"/>
    </source>
</evidence>
<feature type="binding site" evidence="6">
    <location>
        <position position="181"/>
    </location>
    <ligand>
        <name>substrate</name>
    </ligand>
</feature>
<name>M2RRK2_CERS8</name>
<feature type="binding site" evidence="6">
    <location>
        <position position="207"/>
    </location>
    <ligand>
        <name>substrate</name>
    </ligand>
</feature>
<gene>
    <name evidence="8" type="ORF">CERSUDRAFT_146518</name>
</gene>
<dbReference type="SUPFAM" id="SSF75304">
    <property type="entry name" value="Amidase signature (AS) enzymes"/>
    <property type="match status" value="1"/>
</dbReference>
<dbReference type="Gene3D" id="3.90.1300.10">
    <property type="entry name" value="Amidase signature (AS) domain"/>
    <property type="match status" value="1"/>
</dbReference>
<evidence type="ECO:0000256" key="6">
    <source>
        <dbReference type="PIRSR" id="PIRSR001221-2"/>
    </source>
</evidence>
<dbReference type="PANTHER" id="PTHR46072:SF2">
    <property type="entry name" value="AMIDASE (EUROFUNG)"/>
    <property type="match status" value="1"/>
</dbReference>
<keyword evidence="9" id="KW-1185">Reference proteome</keyword>
<dbReference type="InterPro" id="IPR023631">
    <property type="entry name" value="Amidase_dom"/>
</dbReference>
<sequence>MNTPEWQIRCNQRKQQQLDLIPEEWRIALPPDSQRNVLDVPRTCGLLSARELEITDTVDVDMLLYKLRTAEWSSVEVTTAFYKRAIIAQQLTNCLTEIFIDRALARAKEVDEHLAKTGTPIGPLHGLPISVKDQFCIKGMETIMGYAGWIGRIAETDSVLVELLHECGAVPFVRTNVPQTLIWGETYNHVFGRTTNPYNRYMTPGGSSGGEGALVALRGSPIGVGTDIGGSVRIPAGFCGLYGLRPSYERLPYCGAVNAQEGQESVSSVLGPMTNSVAGVRAFTKAIIDAKPWRRDPLAVRKAWSVSEYALEEHGGGDKMCFAIMWDNEIVKPHPPVRRAMEIVKGALEEAGHTVIDWEPHRHLEIYKNVESIFAADEGHDYRTDCALSGEPLIQTMSPDTGAHAYALDAPFAKAVVGTPRHLNAWELWQLHREKRALRKSHLDHWEATAARTGTGRPVDAIISPVAPYAACPHGCNSDAFYTTLFNTLDYACAVFPVTQADAALDRPDPPHDFRNGEDEAVCKLYDPELWHGMPVGLQLAGRTQEEEGVIGMLEVVDAALQTYKESQSQ</sequence>
<dbReference type="Pfam" id="PF01425">
    <property type="entry name" value="Amidase"/>
    <property type="match status" value="1"/>
</dbReference>
<dbReference type="HOGENOM" id="CLU_009600_9_2_1"/>
<dbReference type="Proteomes" id="UP000016930">
    <property type="component" value="Unassembled WGS sequence"/>
</dbReference>
<feature type="active site" description="Charge relay system" evidence="5">
    <location>
        <position position="132"/>
    </location>
</feature>
<dbReference type="GO" id="GO:0004040">
    <property type="term" value="F:amidase activity"/>
    <property type="evidence" value="ECO:0007669"/>
    <property type="project" value="UniProtKB-EC"/>
</dbReference>
<dbReference type="AlphaFoldDB" id="M2RRK2"/>
<dbReference type="EC" id="3.5.1.4" evidence="3"/>
<feature type="binding site" evidence="6">
    <location>
        <begin position="228"/>
        <end position="231"/>
    </location>
    <ligand>
        <name>substrate</name>
    </ligand>
</feature>
<evidence type="ECO:0000256" key="2">
    <source>
        <dbReference type="ARBA" id="ARBA00009199"/>
    </source>
</evidence>
<dbReference type="InterPro" id="IPR036928">
    <property type="entry name" value="AS_sf"/>
</dbReference>
<dbReference type="OrthoDB" id="6428749at2759"/>
<comment type="catalytic activity">
    <reaction evidence="1">
        <text>a monocarboxylic acid amide + H2O = a monocarboxylate + NH4(+)</text>
        <dbReference type="Rhea" id="RHEA:12020"/>
        <dbReference type="ChEBI" id="CHEBI:15377"/>
        <dbReference type="ChEBI" id="CHEBI:28938"/>
        <dbReference type="ChEBI" id="CHEBI:35757"/>
        <dbReference type="ChEBI" id="CHEBI:83628"/>
        <dbReference type="EC" id="3.5.1.4"/>
    </reaction>
</comment>
<feature type="domain" description="Amidase" evidence="7">
    <location>
        <begin position="76"/>
        <end position="550"/>
    </location>
</feature>
<feature type="active site" description="Charge relay system" evidence="5">
    <location>
        <position position="207"/>
    </location>
</feature>
<feature type="active site" description="Acyl-ester intermediate" evidence="5">
    <location>
        <position position="231"/>
    </location>
</feature>
<keyword evidence="4" id="KW-0378">Hydrolase</keyword>
<organism evidence="8 9">
    <name type="scientific">Ceriporiopsis subvermispora (strain B)</name>
    <name type="common">White-rot fungus</name>
    <name type="synonym">Gelatoporia subvermispora</name>
    <dbReference type="NCBI Taxonomy" id="914234"/>
    <lineage>
        <taxon>Eukaryota</taxon>
        <taxon>Fungi</taxon>
        <taxon>Dikarya</taxon>
        <taxon>Basidiomycota</taxon>
        <taxon>Agaricomycotina</taxon>
        <taxon>Agaricomycetes</taxon>
        <taxon>Polyporales</taxon>
        <taxon>Gelatoporiaceae</taxon>
        <taxon>Gelatoporia</taxon>
    </lineage>
</organism>
<dbReference type="STRING" id="914234.M2RRK2"/>
<evidence type="ECO:0000256" key="5">
    <source>
        <dbReference type="PIRSR" id="PIRSR001221-1"/>
    </source>
</evidence>
<dbReference type="InterPro" id="IPR020556">
    <property type="entry name" value="Amidase_CS"/>
</dbReference>
<dbReference type="PROSITE" id="PS00571">
    <property type="entry name" value="AMIDASES"/>
    <property type="match status" value="1"/>
</dbReference>
<dbReference type="PANTHER" id="PTHR46072">
    <property type="entry name" value="AMIDASE-RELATED-RELATED"/>
    <property type="match status" value="1"/>
</dbReference>
<dbReference type="PIRSF" id="PIRSF001221">
    <property type="entry name" value="Amidase_fungi"/>
    <property type="match status" value="1"/>
</dbReference>
<comment type="similarity">
    <text evidence="2">Belongs to the amidase family.</text>
</comment>
<accession>M2RRK2</accession>
<proteinExistence type="inferred from homology"/>
<evidence type="ECO:0000256" key="1">
    <source>
        <dbReference type="ARBA" id="ARBA00001311"/>
    </source>
</evidence>
<evidence type="ECO:0000259" key="7">
    <source>
        <dbReference type="Pfam" id="PF01425"/>
    </source>
</evidence>
<dbReference type="EMBL" id="KB445791">
    <property type="protein sequence ID" value="EMD41511.1"/>
    <property type="molecule type" value="Genomic_DNA"/>
</dbReference>
<evidence type="ECO:0000256" key="3">
    <source>
        <dbReference type="ARBA" id="ARBA00012922"/>
    </source>
</evidence>
<reference evidence="8 9" key="1">
    <citation type="journal article" date="2012" name="Proc. Natl. Acad. Sci. U.S.A.">
        <title>Comparative genomics of Ceriporiopsis subvermispora and Phanerochaete chrysosporium provide insight into selective ligninolysis.</title>
        <authorList>
            <person name="Fernandez-Fueyo E."/>
            <person name="Ruiz-Duenas F.J."/>
            <person name="Ferreira P."/>
            <person name="Floudas D."/>
            <person name="Hibbett D.S."/>
            <person name="Canessa P."/>
            <person name="Larrondo L.F."/>
            <person name="James T.Y."/>
            <person name="Seelenfreund D."/>
            <person name="Lobos S."/>
            <person name="Polanco R."/>
            <person name="Tello M."/>
            <person name="Honda Y."/>
            <person name="Watanabe T."/>
            <person name="Watanabe T."/>
            <person name="Ryu J.S."/>
            <person name="Kubicek C.P."/>
            <person name="Schmoll M."/>
            <person name="Gaskell J."/>
            <person name="Hammel K.E."/>
            <person name="St John F.J."/>
            <person name="Vanden Wymelenberg A."/>
            <person name="Sabat G."/>
            <person name="Splinter BonDurant S."/>
            <person name="Syed K."/>
            <person name="Yadav J.S."/>
            <person name="Doddapaneni H."/>
            <person name="Subramanian V."/>
            <person name="Lavin J.L."/>
            <person name="Oguiza J.A."/>
            <person name="Perez G."/>
            <person name="Pisabarro A.G."/>
            <person name="Ramirez L."/>
            <person name="Santoyo F."/>
            <person name="Master E."/>
            <person name="Coutinho P.M."/>
            <person name="Henrissat B."/>
            <person name="Lombard V."/>
            <person name="Magnuson J.K."/>
            <person name="Kuees U."/>
            <person name="Hori C."/>
            <person name="Igarashi K."/>
            <person name="Samejima M."/>
            <person name="Held B.W."/>
            <person name="Barry K.W."/>
            <person name="LaButti K.M."/>
            <person name="Lapidus A."/>
            <person name="Lindquist E.A."/>
            <person name="Lucas S.M."/>
            <person name="Riley R."/>
            <person name="Salamov A.A."/>
            <person name="Hoffmeister D."/>
            <person name="Schwenk D."/>
            <person name="Hadar Y."/>
            <person name="Yarden O."/>
            <person name="de Vries R.P."/>
            <person name="Wiebenga A."/>
            <person name="Stenlid J."/>
            <person name="Eastwood D."/>
            <person name="Grigoriev I.V."/>
            <person name="Berka R.M."/>
            <person name="Blanchette R.A."/>
            <person name="Kersten P."/>
            <person name="Martinez A.T."/>
            <person name="Vicuna R."/>
            <person name="Cullen D."/>
        </authorList>
    </citation>
    <scope>NUCLEOTIDE SEQUENCE [LARGE SCALE GENOMIC DNA]</scope>
    <source>
        <strain evidence="8 9">B</strain>
    </source>
</reference>
<protein>
    <recommendedName>
        <fullName evidence="3">amidase</fullName>
        <ecNumber evidence="3">3.5.1.4</ecNumber>
    </recommendedName>
</protein>
<evidence type="ECO:0000313" key="9">
    <source>
        <dbReference type="Proteomes" id="UP000016930"/>
    </source>
</evidence>